<dbReference type="SUPFAM" id="SSF52540">
    <property type="entry name" value="P-loop containing nucleoside triphosphate hydrolases"/>
    <property type="match status" value="1"/>
</dbReference>
<dbReference type="EMBL" id="JAQFWQ010000022">
    <property type="protein sequence ID" value="MDA2810953.1"/>
    <property type="molecule type" value="Genomic_DNA"/>
</dbReference>
<feature type="compositionally biased region" description="Gly residues" evidence="1">
    <location>
        <begin position="480"/>
        <end position="494"/>
    </location>
</feature>
<dbReference type="InterPro" id="IPR027417">
    <property type="entry name" value="P-loop_NTPase"/>
</dbReference>
<evidence type="ECO:0000313" key="4">
    <source>
        <dbReference type="Proteomes" id="UP001527866"/>
    </source>
</evidence>
<dbReference type="InterPro" id="IPR002078">
    <property type="entry name" value="Sigma_54_int"/>
</dbReference>
<dbReference type="Pfam" id="PF00158">
    <property type="entry name" value="Sigma54_activat"/>
    <property type="match status" value="1"/>
</dbReference>
<proteinExistence type="predicted"/>
<name>A0ABT4U1Z9_9ACTN</name>
<dbReference type="PANTHER" id="PTHR30267:SF2">
    <property type="entry name" value="PROTEIN PRKA"/>
    <property type="match status" value="1"/>
</dbReference>
<organism evidence="3 4">
    <name type="scientific">Nocardiopsis endophytica</name>
    <dbReference type="NCBI Taxonomy" id="3018445"/>
    <lineage>
        <taxon>Bacteria</taxon>
        <taxon>Bacillati</taxon>
        <taxon>Actinomycetota</taxon>
        <taxon>Actinomycetes</taxon>
        <taxon>Streptosporangiales</taxon>
        <taxon>Nocardiopsidaceae</taxon>
        <taxon>Nocardiopsis</taxon>
    </lineage>
</organism>
<accession>A0ABT4U1Z9</accession>
<reference evidence="3 4" key="1">
    <citation type="submission" date="2023-01" db="EMBL/GenBank/DDBJ databases">
        <title>Draft genome sequence of Nocardiopsis sp. RSe5-2 isolated from halophytes.</title>
        <authorList>
            <person name="Duangmal K."/>
            <person name="Chantavorakit T."/>
        </authorList>
    </citation>
    <scope>NUCLEOTIDE SEQUENCE [LARGE SCALE GENOMIC DNA]</scope>
    <source>
        <strain evidence="3 4">RSe5-2</strain>
    </source>
</reference>
<keyword evidence="4" id="KW-1185">Reference proteome</keyword>
<dbReference type="Proteomes" id="UP001527866">
    <property type="component" value="Unassembled WGS sequence"/>
</dbReference>
<sequence>MSALTPPDALPATVGALRDSGRTPLPVKEEVRRSLLERMRAGRPRLPGLVGFDATVLPQVERALLARHDIVLLGERGQGKTRLQRAVAGLLDEWSPVVEGCPVNDDPFAPVCPRCKEAAGRLGEDLPVVWRHRGDRYTGKLATPDTSVADLVGDIDPVRLAQGVALDDPASLHYGLVPRANRGVLGLDELPDLAARVQVALFGVLEEREVQVRGYALRLPLDLLVVATANPEDYTDRGRIVTPLKDRFGAEVRTHYPLTADDEEALVRQEAAPAGRVLVPGHLVAVVARFARLVRGSASVDARSGVSARFALAAVEAAAASAERRAALTGEKAAVARVADLASAVPALRGKAEFAPGEEGREGEVLDHLLRRAAAEVFRERFAEEELEPLKAHFAGGGTAEAGAGVPAADLLASVGPLEGLGVLTERAARGGALQGGEGAPEGPDAAAGETAAALELAMEGLYLTRRLSKADLGGEEAAGQGGAAGPEGPGGPGERSVYRT</sequence>
<dbReference type="RefSeq" id="WP_270685373.1">
    <property type="nucleotide sequence ID" value="NZ_JAQFWQ010000022.1"/>
</dbReference>
<evidence type="ECO:0000313" key="3">
    <source>
        <dbReference type="EMBL" id="MDA2810953.1"/>
    </source>
</evidence>
<evidence type="ECO:0000256" key="1">
    <source>
        <dbReference type="SAM" id="MobiDB-lite"/>
    </source>
</evidence>
<comment type="caution">
    <text evidence="3">The sequence shown here is derived from an EMBL/GenBank/DDBJ whole genome shotgun (WGS) entry which is preliminary data.</text>
</comment>
<evidence type="ECO:0000259" key="2">
    <source>
        <dbReference type="Pfam" id="PF00158"/>
    </source>
</evidence>
<feature type="region of interest" description="Disordered" evidence="1">
    <location>
        <begin position="474"/>
        <end position="501"/>
    </location>
</feature>
<dbReference type="PANTHER" id="PTHR30267">
    <property type="entry name" value="PROTEIN KINASE PRKA"/>
    <property type="match status" value="1"/>
</dbReference>
<protein>
    <submittedName>
        <fullName evidence="3">Sigma 54-interacting transcriptional regulator</fullName>
    </submittedName>
</protein>
<gene>
    <name evidence="3" type="ORF">O4J56_09925</name>
</gene>
<dbReference type="Gene3D" id="3.40.50.300">
    <property type="entry name" value="P-loop containing nucleotide triphosphate hydrolases"/>
    <property type="match status" value="1"/>
</dbReference>
<feature type="region of interest" description="Disordered" evidence="1">
    <location>
        <begin position="1"/>
        <end position="22"/>
    </location>
</feature>
<feature type="domain" description="Sigma-54 factor interaction" evidence="2">
    <location>
        <begin position="172"/>
        <end position="230"/>
    </location>
</feature>